<accession>A0A918QSI1</accession>
<reference evidence="7" key="1">
    <citation type="journal article" date="2014" name="Int. J. Syst. Evol. Microbiol.">
        <title>Complete genome sequence of Corynebacterium casei LMG S-19264T (=DSM 44701T), isolated from a smear-ripened cheese.</title>
        <authorList>
            <consortium name="US DOE Joint Genome Institute (JGI-PGF)"/>
            <person name="Walter F."/>
            <person name="Albersmeier A."/>
            <person name="Kalinowski J."/>
            <person name="Ruckert C."/>
        </authorList>
    </citation>
    <scope>NUCLEOTIDE SEQUENCE</scope>
    <source>
        <strain evidence="7">KCTC 12710</strain>
    </source>
</reference>
<feature type="binding site" evidence="5">
    <location>
        <begin position="11"/>
        <end position="16"/>
    </location>
    <ligand>
        <name>ATP</name>
        <dbReference type="ChEBI" id="CHEBI:30616"/>
    </ligand>
</feature>
<dbReference type="GO" id="GO:0005737">
    <property type="term" value="C:cytoplasm"/>
    <property type="evidence" value="ECO:0007669"/>
    <property type="project" value="UniProtKB-SubCell"/>
</dbReference>
<dbReference type="PANTHER" id="PTHR10695">
    <property type="entry name" value="DEPHOSPHO-COA KINASE-RELATED"/>
    <property type="match status" value="1"/>
</dbReference>
<comment type="subcellular location">
    <subcellularLocation>
        <location evidence="5">Cytoplasm</location>
    </subcellularLocation>
</comment>
<dbReference type="EC" id="2.7.1.24" evidence="5 6"/>
<dbReference type="GO" id="GO:0005524">
    <property type="term" value="F:ATP binding"/>
    <property type="evidence" value="ECO:0007669"/>
    <property type="project" value="UniProtKB-UniRule"/>
</dbReference>
<reference evidence="7" key="2">
    <citation type="submission" date="2020-09" db="EMBL/GenBank/DDBJ databases">
        <authorList>
            <person name="Sun Q."/>
            <person name="Kim S."/>
        </authorList>
    </citation>
    <scope>NUCLEOTIDE SEQUENCE</scope>
    <source>
        <strain evidence="7">KCTC 12710</strain>
    </source>
</reference>
<keyword evidence="5" id="KW-0963">Cytoplasm</keyword>
<sequence length="196" mass="22243">MIIVGLTGGIGSGKTTVLKQFEKLGVPVYIADEEAKKLMASSKVIQQQLIGLFGTEAYLEGHLNKPYIANLIFNDKTFLSKMNAIIHPEVAKHFEEWVKHQDAPYLIKEVAILFENGGEHSCDYAITVTAPKAVRIERVLKRDNTSKEKIEAIMKNQWSDEKKVRHSHFVIHNVSLDKTQEQVLKIHNKIIENLKI</sequence>
<evidence type="ECO:0000313" key="8">
    <source>
        <dbReference type="Proteomes" id="UP000636004"/>
    </source>
</evidence>
<keyword evidence="5" id="KW-0808">Transferase</keyword>
<dbReference type="PROSITE" id="PS51219">
    <property type="entry name" value="DPCK"/>
    <property type="match status" value="1"/>
</dbReference>
<comment type="similarity">
    <text evidence="1 5">Belongs to the CoaE family.</text>
</comment>
<dbReference type="SUPFAM" id="SSF52540">
    <property type="entry name" value="P-loop containing nucleoside triphosphate hydrolases"/>
    <property type="match status" value="1"/>
</dbReference>
<dbReference type="InterPro" id="IPR027417">
    <property type="entry name" value="P-loop_NTPase"/>
</dbReference>
<keyword evidence="8" id="KW-1185">Reference proteome</keyword>
<evidence type="ECO:0000256" key="6">
    <source>
        <dbReference type="NCBIfam" id="TIGR00152"/>
    </source>
</evidence>
<keyword evidence="5 7" id="KW-0418">Kinase</keyword>
<dbReference type="Gene3D" id="3.40.50.300">
    <property type="entry name" value="P-loop containing nucleotide triphosphate hydrolases"/>
    <property type="match status" value="1"/>
</dbReference>
<dbReference type="Proteomes" id="UP000636004">
    <property type="component" value="Unassembled WGS sequence"/>
</dbReference>
<dbReference type="GO" id="GO:0004140">
    <property type="term" value="F:dephospho-CoA kinase activity"/>
    <property type="evidence" value="ECO:0007669"/>
    <property type="project" value="UniProtKB-UniRule"/>
</dbReference>
<dbReference type="HAMAP" id="MF_00376">
    <property type="entry name" value="Dephospho_CoA_kinase"/>
    <property type="match status" value="1"/>
</dbReference>
<comment type="function">
    <text evidence="5">Catalyzes the phosphorylation of the 3'-hydroxyl group of dephosphocoenzyme A to form coenzyme A.</text>
</comment>
<evidence type="ECO:0000256" key="1">
    <source>
        <dbReference type="ARBA" id="ARBA00009018"/>
    </source>
</evidence>
<keyword evidence="2 5" id="KW-0547">Nucleotide-binding</keyword>
<dbReference type="AlphaFoldDB" id="A0A918QSI1"/>
<evidence type="ECO:0000313" key="7">
    <source>
        <dbReference type="EMBL" id="GGZ67558.1"/>
    </source>
</evidence>
<comment type="caution">
    <text evidence="7">The sequence shown here is derived from an EMBL/GenBank/DDBJ whole genome shotgun (WGS) entry which is preliminary data.</text>
</comment>
<comment type="catalytic activity">
    <reaction evidence="5">
        <text>3'-dephospho-CoA + ATP = ADP + CoA + H(+)</text>
        <dbReference type="Rhea" id="RHEA:18245"/>
        <dbReference type="ChEBI" id="CHEBI:15378"/>
        <dbReference type="ChEBI" id="CHEBI:30616"/>
        <dbReference type="ChEBI" id="CHEBI:57287"/>
        <dbReference type="ChEBI" id="CHEBI:57328"/>
        <dbReference type="ChEBI" id="CHEBI:456216"/>
        <dbReference type="EC" id="2.7.1.24"/>
    </reaction>
</comment>
<comment type="pathway">
    <text evidence="5">Cofactor biosynthesis; coenzyme A biosynthesis; CoA from (R)-pantothenate: step 5/5.</text>
</comment>
<dbReference type="GO" id="GO:0015937">
    <property type="term" value="P:coenzyme A biosynthetic process"/>
    <property type="evidence" value="ECO:0007669"/>
    <property type="project" value="UniProtKB-UniRule"/>
</dbReference>
<evidence type="ECO:0000256" key="5">
    <source>
        <dbReference type="HAMAP-Rule" id="MF_00376"/>
    </source>
</evidence>
<organism evidence="7 8">
    <name type="scientific">Algibacter mikhailovii</name>
    <dbReference type="NCBI Taxonomy" id="425498"/>
    <lineage>
        <taxon>Bacteria</taxon>
        <taxon>Pseudomonadati</taxon>
        <taxon>Bacteroidota</taxon>
        <taxon>Flavobacteriia</taxon>
        <taxon>Flavobacteriales</taxon>
        <taxon>Flavobacteriaceae</taxon>
        <taxon>Algibacter</taxon>
    </lineage>
</organism>
<dbReference type="Pfam" id="PF01121">
    <property type="entry name" value="CoaE"/>
    <property type="match status" value="1"/>
</dbReference>
<proteinExistence type="inferred from homology"/>
<keyword evidence="3 5" id="KW-0067">ATP-binding</keyword>
<keyword evidence="4 5" id="KW-0173">Coenzyme A biosynthesis</keyword>
<evidence type="ECO:0000256" key="2">
    <source>
        <dbReference type="ARBA" id="ARBA00022741"/>
    </source>
</evidence>
<dbReference type="EMBL" id="BMWZ01000001">
    <property type="protein sequence ID" value="GGZ67558.1"/>
    <property type="molecule type" value="Genomic_DNA"/>
</dbReference>
<protein>
    <recommendedName>
        <fullName evidence="5 6">Dephospho-CoA kinase</fullName>
        <ecNumber evidence="5 6">2.7.1.24</ecNumber>
    </recommendedName>
    <alternativeName>
        <fullName evidence="5">Dephosphocoenzyme A kinase</fullName>
    </alternativeName>
</protein>
<evidence type="ECO:0000256" key="3">
    <source>
        <dbReference type="ARBA" id="ARBA00022840"/>
    </source>
</evidence>
<dbReference type="CDD" id="cd02022">
    <property type="entry name" value="DPCK"/>
    <property type="match status" value="1"/>
</dbReference>
<dbReference type="PANTHER" id="PTHR10695:SF46">
    <property type="entry name" value="BIFUNCTIONAL COENZYME A SYNTHASE-RELATED"/>
    <property type="match status" value="1"/>
</dbReference>
<gene>
    <name evidence="5 7" type="primary">coaE</name>
    <name evidence="7" type="ORF">GCM10007028_00550</name>
</gene>
<evidence type="ECO:0000256" key="4">
    <source>
        <dbReference type="ARBA" id="ARBA00022993"/>
    </source>
</evidence>
<name>A0A918QSI1_9FLAO</name>
<dbReference type="NCBIfam" id="TIGR00152">
    <property type="entry name" value="dephospho-CoA kinase"/>
    <property type="match status" value="1"/>
</dbReference>
<dbReference type="InterPro" id="IPR001977">
    <property type="entry name" value="Depp_CoAkinase"/>
</dbReference>
<dbReference type="RefSeq" id="WP_189358293.1">
    <property type="nucleotide sequence ID" value="NZ_BMWZ01000001.1"/>
</dbReference>